<accession>A0A024UI12</accession>
<dbReference type="GeneID" id="20081277"/>
<reference evidence="1" key="1">
    <citation type="submission" date="2013-12" db="EMBL/GenBank/DDBJ databases">
        <title>The Genome Sequence of Aphanomyces invadans NJM9701.</title>
        <authorList>
            <consortium name="The Broad Institute Genomics Platform"/>
            <person name="Russ C."/>
            <person name="Tyler B."/>
            <person name="van West P."/>
            <person name="Dieguez-Uribeondo J."/>
            <person name="Young S.K."/>
            <person name="Zeng Q."/>
            <person name="Gargeya S."/>
            <person name="Fitzgerald M."/>
            <person name="Abouelleil A."/>
            <person name="Alvarado L."/>
            <person name="Chapman S.B."/>
            <person name="Gainer-Dewar J."/>
            <person name="Goldberg J."/>
            <person name="Griggs A."/>
            <person name="Gujja S."/>
            <person name="Hansen M."/>
            <person name="Howarth C."/>
            <person name="Imamovic A."/>
            <person name="Ireland A."/>
            <person name="Larimer J."/>
            <person name="McCowan C."/>
            <person name="Murphy C."/>
            <person name="Pearson M."/>
            <person name="Poon T.W."/>
            <person name="Priest M."/>
            <person name="Roberts A."/>
            <person name="Saif S."/>
            <person name="Shea T."/>
            <person name="Sykes S."/>
            <person name="Wortman J."/>
            <person name="Nusbaum C."/>
            <person name="Birren B."/>
        </authorList>
    </citation>
    <scope>NUCLEOTIDE SEQUENCE [LARGE SCALE GENOMIC DNA]</scope>
    <source>
        <strain evidence="1">NJM9701</strain>
    </source>
</reference>
<dbReference type="STRING" id="157072.A0A024UI12"/>
<dbReference type="VEuPathDB" id="FungiDB:H310_04227"/>
<proteinExistence type="predicted"/>
<evidence type="ECO:0000313" key="1">
    <source>
        <dbReference type="EMBL" id="ETW05263.1"/>
    </source>
</evidence>
<name>A0A024UI12_9STRA</name>
<dbReference type="RefSeq" id="XP_008866701.1">
    <property type="nucleotide sequence ID" value="XM_008868479.1"/>
</dbReference>
<dbReference type="EMBL" id="KI913957">
    <property type="protein sequence ID" value="ETW05263.1"/>
    <property type="molecule type" value="Genomic_DNA"/>
</dbReference>
<protein>
    <submittedName>
        <fullName evidence="1">Uncharacterized protein</fullName>
    </submittedName>
</protein>
<dbReference type="AlphaFoldDB" id="A0A024UI12"/>
<organism evidence="1">
    <name type="scientific">Aphanomyces invadans</name>
    <dbReference type="NCBI Taxonomy" id="157072"/>
    <lineage>
        <taxon>Eukaryota</taxon>
        <taxon>Sar</taxon>
        <taxon>Stramenopiles</taxon>
        <taxon>Oomycota</taxon>
        <taxon>Saprolegniomycetes</taxon>
        <taxon>Saprolegniales</taxon>
        <taxon>Verrucalvaceae</taxon>
        <taxon>Aphanomyces</taxon>
    </lineage>
</organism>
<sequence>MICLHFVEAAVKAADPYHRSTFRALAESTGIASTMLWRLVRAKTIRRRTSRAKPMLTDKHKAEREGENVVSKAVSDLWSLYLDDVNPHQHKLALTKVHVNKCAPFHKLINRVPGGSGTTTFPVHVRRTSRSVVSLDPRHIGDGLPADSRRSVEEVLINSPVDDITPIDGNRKEKLYIQFTTCFISAAGELLQLPDTAQGIEDRDAVLADRLMSVGFIHSKLRNSLSAKTVEKLMFIKNNMGAFYSCPTGDEYASESDSDRASLD</sequence>
<gene>
    <name evidence="1" type="ORF">H310_04227</name>
</gene>